<dbReference type="Gene3D" id="3.40.50.1260">
    <property type="entry name" value="Phosphoglycerate kinase, N-terminal domain"/>
    <property type="match status" value="2"/>
</dbReference>
<comment type="subunit">
    <text evidence="10">Monomer.</text>
</comment>
<comment type="caution">
    <text evidence="12">The sequence shown here is derived from an EMBL/GenBank/DDBJ whole genome shotgun (WGS) entry which is preliminary data.</text>
</comment>
<evidence type="ECO:0000256" key="9">
    <source>
        <dbReference type="ARBA" id="ARBA00023152"/>
    </source>
</evidence>
<evidence type="ECO:0000256" key="7">
    <source>
        <dbReference type="ARBA" id="ARBA00022777"/>
    </source>
</evidence>
<evidence type="ECO:0000313" key="13">
    <source>
        <dbReference type="Proteomes" id="UP001500730"/>
    </source>
</evidence>
<dbReference type="RefSeq" id="WP_344254099.1">
    <property type="nucleotide sequence ID" value="NZ_BAAARE010000005.1"/>
</dbReference>
<comment type="catalytic activity">
    <reaction evidence="1 10 11">
        <text>(2R)-3-phosphoglycerate + ATP = (2R)-3-phospho-glyceroyl phosphate + ADP</text>
        <dbReference type="Rhea" id="RHEA:14801"/>
        <dbReference type="ChEBI" id="CHEBI:30616"/>
        <dbReference type="ChEBI" id="CHEBI:57604"/>
        <dbReference type="ChEBI" id="CHEBI:58272"/>
        <dbReference type="ChEBI" id="CHEBI:456216"/>
        <dbReference type="EC" id="2.7.2.3"/>
    </reaction>
</comment>
<dbReference type="InterPro" id="IPR001576">
    <property type="entry name" value="Phosphoglycerate_kinase"/>
</dbReference>
<dbReference type="InterPro" id="IPR036043">
    <property type="entry name" value="Phosphoglycerate_kinase_sf"/>
</dbReference>
<evidence type="ECO:0000256" key="6">
    <source>
        <dbReference type="ARBA" id="ARBA00022741"/>
    </source>
</evidence>
<dbReference type="InterPro" id="IPR015911">
    <property type="entry name" value="Phosphoglycerate_kinase_CS"/>
</dbReference>
<feature type="binding site" evidence="10">
    <location>
        <position position="204"/>
    </location>
    <ligand>
        <name>ATP</name>
        <dbReference type="ChEBI" id="CHEBI:30616"/>
    </ligand>
</feature>
<evidence type="ECO:0000256" key="1">
    <source>
        <dbReference type="ARBA" id="ARBA00000642"/>
    </source>
</evidence>
<comment type="pathway">
    <text evidence="2 10">Carbohydrate degradation; glycolysis; pyruvate from D-glyceraldehyde 3-phosphate: step 2/5.</text>
</comment>
<keyword evidence="7 10" id="KW-0418">Kinase</keyword>
<feature type="binding site" evidence="10">
    <location>
        <begin position="58"/>
        <end position="61"/>
    </location>
    <ligand>
        <name>substrate</name>
    </ligand>
</feature>
<feature type="binding site" evidence="10">
    <location>
        <position position="154"/>
    </location>
    <ligand>
        <name>substrate</name>
    </ligand>
</feature>
<dbReference type="PANTHER" id="PTHR11406">
    <property type="entry name" value="PHOSPHOGLYCERATE KINASE"/>
    <property type="match status" value="1"/>
</dbReference>
<feature type="binding site" evidence="10">
    <location>
        <position position="295"/>
    </location>
    <ligand>
        <name>ATP</name>
        <dbReference type="ChEBI" id="CHEBI:30616"/>
    </ligand>
</feature>
<dbReference type="Proteomes" id="UP001500730">
    <property type="component" value="Unassembled WGS sequence"/>
</dbReference>
<keyword evidence="6 10" id="KW-0547">Nucleotide-binding</keyword>
<keyword evidence="10" id="KW-0963">Cytoplasm</keyword>
<proteinExistence type="inferred from homology"/>
<accession>A0ABN3L834</accession>
<dbReference type="Pfam" id="PF00162">
    <property type="entry name" value="PGK"/>
    <property type="match status" value="1"/>
</dbReference>
<evidence type="ECO:0000256" key="4">
    <source>
        <dbReference type="ARBA" id="ARBA00016471"/>
    </source>
</evidence>
<organism evidence="12 13">
    <name type="scientific">Terrabacter carboxydivorans</name>
    <dbReference type="NCBI Taxonomy" id="619730"/>
    <lineage>
        <taxon>Bacteria</taxon>
        <taxon>Bacillati</taxon>
        <taxon>Actinomycetota</taxon>
        <taxon>Actinomycetes</taxon>
        <taxon>Micrococcales</taxon>
        <taxon>Intrasporangiaceae</taxon>
        <taxon>Terrabacter</taxon>
    </lineage>
</organism>
<dbReference type="PROSITE" id="PS00111">
    <property type="entry name" value="PGLYCERATE_KINASE"/>
    <property type="match status" value="1"/>
</dbReference>
<keyword evidence="8 10" id="KW-0067">ATP-binding</keyword>
<dbReference type="EMBL" id="BAAARE010000005">
    <property type="protein sequence ID" value="GAA2477755.1"/>
    <property type="molecule type" value="Genomic_DNA"/>
</dbReference>
<keyword evidence="9 10" id="KW-0324">Glycolysis</keyword>
<dbReference type="EC" id="2.7.2.3" evidence="3 10"/>
<protein>
    <recommendedName>
        <fullName evidence="4 10">Phosphoglycerate kinase</fullName>
        <ecNumber evidence="3 10">2.7.2.3</ecNumber>
    </recommendedName>
</protein>
<dbReference type="SUPFAM" id="SSF53748">
    <property type="entry name" value="Phosphoglycerate kinase"/>
    <property type="match status" value="1"/>
</dbReference>
<dbReference type="CDD" id="cd00318">
    <property type="entry name" value="Phosphoglycerate_kinase"/>
    <property type="match status" value="1"/>
</dbReference>
<feature type="binding site" evidence="10">
    <location>
        <position position="117"/>
    </location>
    <ligand>
        <name>substrate</name>
    </ligand>
</feature>
<dbReference type="InterPro" id="IPR015824">
    <property type="entry name" value="Phosphoglycerate_kinase_N"/>
</dbReference>
<feature type="binding site" evidence="10">
    <location>
        <position position="35"/>
    </location>
    <ligand>
        <name>substrate</name>
    </ligand>
</feature>
<evidence type="ECO:0000256" key="11">
    <source>
        <dbReference type="RuleBase" id="RU000532"/>
    </source>
</evidence>
<evidence type="ECO:0000256" key="5">
    <source>
        <dbReference type="ARBA" id="ARBA00022679"/>
    </source>
</evidence>
<evidence type="ECO:0000256" key="10">
    <source>
        <dbReference type="HAMAP-Rule" id="MF_00145"/>
    </source>
</evidence>
<evidence type="ECO:0000256" key="2">
    <source>
        <dbReference type="ARBA" id="ARBA00004838"/>
    </source>
</evidence>
<sequence>MKTTSDLGDLRGKRVLVRSDLNVPLDGTTITDDGRIRASAPTIKGLADAGARVIVCAHLGRPKGAPEAKYSLAPVAKRLGEVLGSDVVFADDTVGDDAKAKAAALEDGQVLLLENLRFNAGETAKTDEERAGFAGELASLADVFVSDGFGVVHRKQASVYDVARLLPHATGDLVSTEVDVLRRLTKDPERPYAVVLGGAKVSDKLGVIGNLLGTADRLLIGGGMVFTFLAAQGHEVGKSLLESDQIDTVKGYLERAEKEGVEIVLPVDVVAADAFSADADHEVVAVDAIPADRMGLDIGPESSALFADKLADCRTVFWNGPMGAFEMEPYAAGTKALAEALVDITARGALTVVGGGDSAAAVRQLGFQDEQFGHISTGGGASLEYLEGKELPGLTVLEEGDA</sequence>
<evidence type="ECO:0000256" key="8">
    <source>
        <dbReference type="ARBA" id="ARBA00022840"/>
    </source>
</evidence>
<gene>
    <name evidence="10" type="primary">pgk</name>
    <name evidence="12" type="ORF">GCM10009858_13950</name>
</gene>
<feature type="binding site" evidence="10">
    <location>
        <begin position="20"/>
        <end position="22"/>
    </location>
    <ligand>
        <name>substrate</name>
    </ligand>
</feature>
<dbReference type="PRINTS" id="PR00477">
    <property type="entry name" value="PHGLYCKINASE"/>
</dbReference>
<feature type="binding site" evidence="10">
    <location>
        <begin position="355"/>
        <end position="358"/>
    </location>
    <ligand>
        <name>ATP</name>
        <dbReference type="ChEBI" id="CHEBI:30616"/>
    </ligand>
</feature>
<comment type="similarity">
    <text evidence="10 11">Belongs to the phosphoglycerate kinase family.</text>
</comment>
<evidence type="ECO:0000313" key="12">
    <source>
        <dbReference type="EMBL" id="GAA2477755.1"/>
    </source>
</evidence>
<reference evidence="12 13" key="1">
    <citation type="journal article" date="2019" name="Int. J. Syst. Evol. Microbiol.">
        <title>The Global Catalogue of Microorganisms (GCM) 10K type strain sequencing project: providing services to taxonomists for standard genome sequencing and annotation.</title>
        <authorList>
            <consortium name="The Broad Institute Genomics Platform"/>
            <consortium name="The Broad Institute Genome Sequencing Center for Infectious Disease"/>
            <person name="Wu L."/>
            <person name="Ma J."/>
        </authorList>
    </citation>
    <scope>NUCLEOTIDE SEQUENCE [LARGE SCALE GENOMIC DNA]</scope>
    <source>
        <strain evidence="12 13">JCM 16259</strain>
    </source>
</reference>
<dbReference type="PIRSF" id="PIRSF000724">
    <property type="entry name" value="Pgk"/>
    <property type="match status" value="1"/>
</dbReference>
<keyword evidence="5 10" id="KW-0808">Transferase</keyword>
<name>A0ABN3L834_9MICO</name>
<keyword evidence="13" id="KW-1185">Reference proteome</keyword>
<dbReference type="GO" id="GO:0016301">
    <property type="term" value="F:kinase activity"/>
    <property type="evidence" value="ECO:0007669"/>
    <property type="project" value="UniProtKB-KW"/>
</dbReference>
<dbReference type="PANTHER" id="PTHR11406:SF23">
    <property type="entry name" value="PHOSPHOGLYCERATE KINASE 1, CHLOROPLASTIC-RELATED"/>
    <property type="match status" value="1"/>
</dbReference>
<feature type="binding site" evidence="10">
    <location>
        <position position="326"/>
    </location>
    <ligand>
        <name>ATP</name>
        <dbReference type="ChEBI" id="CHEBI:30616"/>
    </ligand>
</feature>
<dbReference type="HAMAP" id="MF_00145">
    <property type="entry name" value="Phosphoglyc_kinase"/>
    <property type="match status" value="1"/>
</dbReference>
<evidence type="ECO:0000256" key="3">
    <source>
        <dbReference type="ARBA" id="ARBA00013061"/>
    </source>
</evidence>
<comment type="subcellular location">
    <subcellularLocation>
        <location evidence="10">Cytoplasm</location>
    </subcellularLocation>
</comment>